<evidence type="ECO:0000313" key="2">
    <source>
        <dbReference type="EMBL" id="GAA1301236.1"/>
    </source>
</evidence>
<protein>
    <submittedName>
        <fullName evidence="2">Uncharacterized protein</fullName>
    </submittedName>
</protein>
<gene>
    <name evidence="2" type="ORF">GCM10009579_82540</name>
</gene>
<accession>A0ABN1XDX8</accession>
<sequence length="241" mass="25718">MPERVRAARAGGGHPRTQPGRLGADKTCSSRRTRRLRRRHVKHTVLEPRNQWAKPRRPLRRDLEGGAAAGEELFAEARAEFRVDLGLGHQRAHHVRGRGVEGRGERPGEELAGVGRVAAVIVELVQRGYLPEARSSMTLSEWSRGDLIAPINKRKGQAPSVPTSTSHSAAPLTVGSPAFPARPNVTGRGSGAVLSCREDGVDEPAGLRRSAHRVVRPGGPTAAAPSQSGGGRCHAAPPHGR</sequence>
<dbReference type="EMBL" id="BAAAIH010000084">
    <property type="protein sequence ID" value="GAA1301236.1"/>
    <property type="molecule type" value="Genomic_DNA"/>
</dbReference>
<dbReference type="Proteomes" id="UP001500282">
    <property type="component" value="Unassembled WGS sequence"/>
</dbReference>
<organism evidence="2 3">
    <name type="scientific">Streptomyces javensis</name>
    <dbReference type="NCBI Taxonomy" id="114698"/>
    <lineage>
        <taxon>Bacteria</taxon>
        <taxon>Bacillati</taxon>
        <taxon>Actinomycetota</taxon>
        <taxon>Actinomycetes</taxon>
        <taxon>Kitasatosporales</taxon>
        <taxon>Streptomycetaceae</taxon>
        <taxon>Streptomyces</taxon>
        <taxon>Streptomyces violaceusniger group</taxon>
    </lineage>
</organism>
<keyword evidence="3" id="KW-1185">Reference proteome</keyword>
<evidence type="ECO:0000256" key="1">
    <source>
        <dbReference type="SAM" id="MobiDB-lite"/>
    </source>
</evidence>
<feature type="region of interest" description="Disordered" evidence="1">
    <location>
        <begin position="154"/>
        <end position="241"/>
    </location>
</feature>
<proteinExistence type="predicted"/>
<comment type="caution">
    <text evidence="2">The sequence shown here is derived from an EMBL/GenBank/DDBJ whole genome shotgun (WGS) entry which is preliminary data.</text>
</comment>
<name>A0ABN1XDX8_9ACTN</name>
<reference evidence="2 3" key="1">
    <citation type="journal article" date="2019" name="Int. J. Syst. Evol. Microbiol.">
        <title>The Global Catalogue of Microorganisms (GCM) 10K type strain sequencing project: providing services to taxonomists for standard genome sequencing and annotation.</title>
        <authorList>
            <consortium name="The Broad Institute Genomics Platform"/>
            <consortium name="The Broad Institute Genome Sequencing Center for Infectious Disease"/>
            <person name="Wu L."/>
            <person name="Ma J."/>
        </authorList>
    </citation>
    <scope>NUCLEOTIDE SEQUENCE [LARGE SCALE GENOMIC DNA]</scope>
    <source>
        <strain evidence="2 3">JCM 11448</strain>
    </source>
</reference>
<feature type="region of interest" description="Disordered" evidence="1">
    <location>
        <begin position="1"/>
        <end position="33"/>
    </location>
</feature>
<evidence type="ECO:0000313" key="3">
    <source>
        <dbReference type="Proteomes" id="UP001500282"/>
    </source>
</evidence>